<proteinExistence type="predicted"/>
<sequence length="124" mass="14755">MSRTIIENDRMRQIRIFCAIFGYKFILKLLRPLNISLNPRLERINNVVKEEIHEVLRYKNISNQKQGKNKDHLDEIARKITLWAVNILEETDNKLLEEELRELEEEEGPVLDLIDSLIERVMVS</sequence>
<dbReference type="EMBL" id="CAVLGL010000137">
    <property type="protein sequence ID" value="CAK1602269.1"/>
    <property type="molecule type" value="Genomic_DNA"/>
</dbReference>
<reference evidence="1 2" key="1">
    <citation type="submission" date="2023-11" db="EMBL/GenBank/DDBJ databases">
        <authorList>
            <person name="Hedman E."/>
            <person name="Englund M."/>
            <person name="Stromberg M."/>
            <person name="Nyberg Akerstrom W."/>
            <person name="Nylinder S."/>
            <person name="Jareborg N."/>
            <person name="Kallberg Y."/>
            <person name="Kronander E."/>
        </authorList>
    </citation>
    <scope>NUCLEOTIDE SEQUENCE [LARGE SCALE GENOMIC DNA]</scope>
</reference>
<organism evidence="1 2">
    <name type="scientific">Parnassius mnemosyne</name>
    <name type="common">clouded apollo</name>
    <dbReference type="NCBI Taxonomy" id="213953"/>
    <lineage>
        <taxon>Eukaryota</taxon>
        <taxon>Metazoa</taxon>
        <taxon>Ecdysozoa</taxon>
        <taxon>Arthropoda</taxon>
        <taxon>Hexapoda</taxon>
        <taxon>Insecta</taxon>
        <taxon>Pterygota</taxon>
        <taxon>Neoptera</taxon>
        <taxon>Endopterygota</taxon>
        <taxon>Lepidoptera</taxon>
        <taxon>Glossata</taxon>
        <taxon>Ditrysia</taxon>
        <taxon>Papilionoidea</taxon>
        <taxon>Papilionidae</taxon>
        <taxon>Parnassiinae</taxon>
        <taxon>Parnassini</taxon>
        <taxon>Parnassius</taxon>
        <taxon>Driopa</taxon>
    </lineage>
</organism>
<accession>A0AAV1M7K1</accession>
<evidence type="ECO:0000313" key="1">
    <source>
        <dbReference type="EMBL" id="CAK1602269.1"/>
    </source>
</evidence>
<evidence type="ECO:0000313" key="2">
    <source>
        <dbReference type="Proteomes" id="UP001314205"/>
    </source>
</evidence>
<name>A0AAV1M7K1_9NEOP</name>
<protein>
    <submittedName>
        <fullName evidence="1">Uncharacterized protein</fullName>
    </submittedName>
</protein>
<dbReference type="Proteomes" id="UP001314205">
    <property type="component" value="Unassembled WGS sequence"/>
</dbReference>
<keyword evidence="2" id="KW-1185">Reference proteome</keyword>
<gene>
    <name evidence="1" type="ORF">PARMNEM_LOCUS20796</name>
</gene>
<dbReference type="AlphaFoldDB" id="A0AAV1M7K1"/>
<comment type="caution">
    <text evidence="1">The sequence shown here is derived from an EMBL/GenBank/DDBJ whole genome shotgun (WGS) entry which is preliminary data.</text>
</comment>